<dbReference type="InterPro" id="IPR000014">
    <property type="entry name" value="PAS"/>
</dbReference>
<dbReference type="AlphaFoldDB" id="A0A1H0LUU6"/>
<evidence type="ECO:0000259" key="1">
    <source>
        <dbReference type="PROSITE" id="PS50112"/>
    </source>
</evidence>
<keyword evidence="4" id="KW-1185">Reference proteome</keyword>
<evidence type="ECO:0000259" key="2">
    <source>
        <dbReference type="PROSITE" id="PS50113"/>
    </source>
</evidence>
<protein>
    <submittedName>
        <fullName evidence="3">PAS domain S-box-containing protein</fullName>
    </submittedName>
</protein>
<dbReference type="OrthoDB" id="5422786at2"/>
<evidence type="ECO:0000313" key="4">
    <source>
        <dbReference type="Proteomes" id="UP000199073"/>
    </source>
</evidence>
<dbReference type="Proteomes" id="UP000199073">
    <property type="component" value="Unassembled WGS sequence"/>
</dbReference>
<feature type="domain" description="PAS" evidence="1">
    <location>
        <begin position="67"/>
        <end position="112"/>
    </location>
</feature>
<dbReference type="PROSITE" id="PS50112">
    <property type="entry name" value="PAS"/>
    <property type="match status" value="1"/>
</dbReference>
<accession>A0A1H0LUU6</accession>
<dbReference type="CDD" id="cd00130">
    <property type="entry name" value="PAS"/>
    <property type="match status" value="1"/>
</dbReference>
<dbReference type="Pfam" id="PF13188">
    <property type="entry name" value="PAS_8"/>
    <property type="match status" value="1"/>
</dbReference>
<dbReference type="PROSITE" id="PS50113">
    <property type="entry name" value="PAC"/>
    <property type="match status" value="1"/>
</dbReference>
<dbReference type="NCBIfam" id="TIGR00229">
    <property type="entry name" value="sensory_box"/>
    <property type="match status" value="2"/>
</dbReference>
<dbReference type="SUPFAM" id="SSF55785">
    <property type="entry name" value="PYP-like sensor domain (PAS domain)"/>
    <property type="match status" value="2"/>
</dbReference>
<name>A0A1H0LUU6_9BACT</name>
<dbReference type="Gene3D" id="3.30.450.20">
    <property type="entry name" value="PAS domain"/>
    <property type="match status" value="2"/>
</dbReference>
<dbReference type="InterPro" id="IPR000700">
    <property type="entry name" value="PAS-assoc_C"/>
</dbReference>
<dbReference type="InterPro" id="IPR035965">
    <property type="entry name" value="PAS-like_dom_sf"/>
</dbReference>
<dbReference type="EMBL" id="FNJI01000005">
    <property type="protein sequence ID" value="SDO71927.1"/>
    <property type="molecule type" value="Genomic_DNA"/>
</dbReference>
<dbReference type="SMART" id="SM00091">
    <property type="entry name" value="PAS"/>
    <property type="match status" value="1"/>
</dbReference>
<dbReference type="STRING" id="91360.SAMN05660330_00864"/>
<proteinExistence type="predicted"/>
<sequence>MMLVDRVLAQGELTNFESRLRRRDGTVIIGNLNVRLARDDRGEISPLEGFFENITAQKEVEQELRSSEEWYRSVFENTGAGTIIIEEDTTISLANTGFATLAGYSKEEIQSRMKWTDMVATPEERFRMEQYHYRRRRDGAAVPINYESTLKDRDGANKRVFLRVDLLAGT</sequence>
<organism evidence="3 4">
    <name type="scientific">Desulforhopalus singaporensis</name>
    <dbReference type="NCBI Taxonomy" id="91360"/>
    <lineage>
        <taxon>Bacteria</taxon>
        <taxon>Pseudomonadati</taxon>
        <taxon>Thermodesulfobacteriota</taxon>
        <taxon>Desulfobulbia</taxon>
        <taxon>Desulfobulbales</taxon>
        <taxon>Desulfocapsaceae</taxon>
        <taxon>Desulforhopalus</taxon>
    </lineage>
</organism>
<gene>
    <name evidence="3" type="ORF">SAMN05660330_00864</name>
</gene>
<reference evidence="3 4" key="1">
    <citation type="submission" date="2016-10" db="EMBL/GenBank/DDBJ databases">
        <authorList>
            <person name="de Groot N.N."/>
        </authorList>
    </citation>
    <scope>NUCLEOTIDE SEQUENCE [LARGE SCALE GENOMIC DNA]</scope>
    <source>
        <strain evidence="3 4">DSM 12130</strain>
    </source>
</reference>
<feature type="domain" description="PAC" evidence="2">
    <location>
        <begin position="14"/>
        <end position="66"/>
    </location>
</feature>
<evidence type="ECO:0000313" key="3">
    <source>
        <dbReference type="EMBL" id="SDO71927.1"/>
    </source>
</evidence>